<dbReference type="Pfam" id="PF18884">
    <property type="entry name" value="TSP3_bac"/>
    <property type="match status" value="1"/>
</dbReference>
<evidence type="ECO:0000256" key="3">
    <source>
        <dbReference type="ARBA" id="ARBA00022729"/>
    </source>
</evidence>
<dbReference type="Gene3D" id="2.160.20.10">
    <property type="entry name" value="Single-stranded right-handed beta-helix, Pectin lyase-like"/>
    <property type="match status" value="1"/>
</dbReference>
<reference evidence="5" key="1">
    <citation type="submission" date="2018-05" db="EMBL/GenBank/DDBJ databases">
        <authorList>
            <person name="Lanie J.A."/>
            <person name="Ng W.-L."/>
            <person name="Kazmierczak K.M."/>
            <person name="Andrzejewski T.M."/>
            <person name="Davidsen T.M."/>
            <person name="Wayne K.J."/>
            <person name="Tettelin H."/>
            <person name="Glass J.I."/>
            <person name="Rusch D."/>
            <person name="Podicherti R."/>
            <person name="Tsui H.-C.T."/>
            <person name="Winkler M.E."/>
        </authorList>
    </citation>
    <scope>NUCLEOTIDE SEQUENCE</scope>
</reference>
<dbReference type="InterPro" id="IPR011050">
    <property type="entry name" value="Pectin_lyase_fold/virulence"/>
</dbReference>
<accession>A0A381USD9</accession>
<dbReference type="EMBL" id="UINC01006943">
    <property type="protein sequence ID" value="SVA30548.1"/>
    <property type="molecule type" value="Genomic_DNA"/>
</dbReference>
<protein>
    <submittedName>
        <fullName evidence="5">Uncharacterized protein</fullName>
    </submittedName>
</protein>
<organism evidence="5">
    <name type="scientific">marine metagenome</name>
    <dbReference type="NCBI Taxonomy" id="408172"/>
    <lineage>
        <taxon>unclassified sequences</taxon>
        <taxon>metagenomes</taxon>
        <taxon>ecological metagenomes</taxon>
    </lineage>
</organism>
<comment type="subcellular location">
    <subcellularLocation>
        <location evidence="1">Secreted</location>
    </subcellularLocation>
</comment>
<evidence type="ECO:0000256" key="1">
    <source>
        <dbReference type="ARBA" id="ARBA00004613"/>
    </source>
</evidence>
<keyword evidence="4" id="KW-0106">Calcium</keyword>
<name>A0A381USD9_9ZZZZ</name>
<proteinExistence type="predicted"/>
<sequence length="1006" mass="110273">MRLNPSATRFCFIPALTLLVAALGQVRTSAEVVVEGISDMQVANGPVRIRVNKTGSAPAKYWLDGSRIPSGTWLDVSRPGFHELNSIEQLPGPGGVQSHRVRFVIQSMRGQAEWAVSPWTPRPMVASGQAINANAEGTVRLELFMPTGFPAGLPVPMVAMMLDQQNRRVNYNGQLVGEHSITMKRGVGSGLLQQVQSKKYIFKAGLLSVDKTIIVDNSQWQAVQGTVAKATIWKKDSRIHVTSNLTIPKDAALTIQQGCVIKLAPKIEVTVLGKLTIEGTRETPVVFCPGTPGAPWGGITLRGDSASAEARWTFVTGSGGNPWWFVANSIAGTHRQEQAAFFLGEGAKGEFSDCFFIENPGQAFHGESAQLTLNRCVVQRCQTVGQFNGGSVKIHDSVLIDFPSDNDTYDDGDNDALYFTLGEHEITGTLIGWCKDDGIDAGGDSPGTVIVSGCWIESCFHEGLALSGADKKVRILDSVIINCGQGVEVGYLSPNVALEHCFLTGNGIGARFGDNYDGAHLGFLSMTSSISIFNQRDVWGMSRGIWEEKISRMNIAQNHLSKPHQSFPDNWAWEPAEHSGLLSTFLSGAMFVPGIGFRGWDRPEDPTRISVGLSRPASQPVHVRFKVLVASKNGEAGNVVADGKLVFQAGETAKDVSLQILDITGTDSFKVELLEAKNGELTGPKSVIFQAQETEAPQTQIEAKSNRWKWLKGVKEASEPRDRWQQREFRDTDWATGTAPLGYGREDVQSVFGDMRNNYTTVYLRHEFELSSPDAMGSFRFHATYDDGFAIWINGFELARVGLPAGELPFNGRASESDFAPREWSAIVPAKKIPSLVLGRNVAAVHLFNTRPDSTDLFFDLMLTSSQSADADSDRLPDEWEQRVIHANLEDSISRIGDVLPQDDFDGDGLTNRQELTAGTDPVNPFSAILLNATRSRDGEHHLQWQAMPHRVYQLQGTRYLADNPQWDDLQQFRPVFAPGGEIKVAPLNQFQAHSGFFRMRLAGDQ</sequence>
<gene>
    <name evidence="5" type="ORF">METZ01_LOCUS83402</name>
</gene>
<keyword evidence="2" id="KW-0964">Secreted</keyword>
<dbReference type="InterPro" id="IPR038081">
    <property type="entry name" value="CalX-like_sf"/>
</dbReference>
<dbReference type="AlphaFoldDB" id="A0A381USD9"/>
<dbReference type="Gene3D" id="2.60.120.260">
    <property type="entry name" value="Galactose-binding domain-like"/>
    <property type="match status" value="1"/>
</dbReference>
<dbReference type="InterPro" id="IPR012334">
    <property type="entry name" value="Pectin_lyas_fold"/>
</dbReference>
<dbReference type="InterPro" id="IPR059100">
    <property type="entry name" value="TSP3_bac"/>
</dbReference>
<dbReference type="Gene3D" id="2.60.40.2030">
    <property type="match status" value="1"/>
</dbReference>
<evidence type="ECO:0000313" key="5">
    <source>
        <dbReference type="EMBL" id="SVA30548.1"/>
    </source>
</evidence>
<evidence type="ECO:0000256" key="2">
    <source>
        <dbReference type="ARBA" id="ARBA00022525"/>
    </source>
</evidence>
<dbReference type="SUPFAM" id="SSF51126">
    <property type="entry name" value="Pectin lyase-like"/>
    <property type="match status" value="1"/>
</dbReference>
<evidence type="ECO:0000256" key="4">
    <source>
        <dbReference type="ARBA" id="ARBA00022837"/>
    </source>
</evidence>
<keyword evidence="3" id="KW-0732">Signal</keyword>